<dbReference type="PANTHER" id="PTHR11895:SF7">
    <property type="entry name" value="GLUTAMYL-TRNA(GLN) AMIDOTRANSFERASE SUBUNIT A, MITOCHONDRIAL"/>
    <property type="match status" value="1"/>
</dbReference>
<reference evidence="3" key="1">
    <citation type="submission" date="2022-05" db="EMBL/GenBank/DDBJ databases">
        <authorList>
            <person name="Tuo L."/>
        </authorList>
    </citation>
    <scope>NUCLEOTIDE SEQUENCE</scope>
    <source>
        <strain evidence="3">BSK12Z-4</strain>
    </source>
</reference>
<proteinExistence type="inferred from homology"/>
<dbReference type="InterPro" id="IPR000120">
    <property type="entry name" value="Amidase"/>
</dbReference>
<dbReference type="NCBIfam" id="NF009119">
    <property type="entry name" value="PRK12470.1"/>
    <property type="match status" value="1"/>
</dbReference>
<feature type="domain" description="Amidase" evidence="2">
    <location>
        <begin position="34"/>
        <end position="452"/>
    </location>
</feature>
<dbReference type="InterPro" id="IPR020556">
    <property type="entry name" value="Amidase_CS"/>
</dbReference>
<protein>
    <submittedName>
        <fullName evidence="3">Amidase</fullName>
        <ecNumber evidence="3">3.5.1.4</ecNumber>
    </submittedName>
</protein>
<evidence type="ECO:0000313" key="4">
    <source>
        <dbReference type="Proteomes" id="UP001139485"/>
    </source>
</evidence>
<organism evidence="3 4">
    <name type="scientific">Nocardioides bruguierae</name>
    <dbReference type="NCBI Taxonomy" id="2945102"/>
    <lineage>
        <taxon>Bacteria</taxon>
        <taxon>Bacillati</taxon>
        <taxon>Actinomycetota</taxon>
        <taxon>Actinomycetes</taxon>
        <taxon>Propionibacteriales</taxon>
        <taxon>Nocardioidaceae</taxon>
        <taxon>Nocardioides</taxon>
    </lineage>
</organism>
<comment type="similarity">
    <text evidence="1">Belongs to the amidase family.</text>
</comment>
<dbReference type="AlphaFoldDB" id="A0A9X2IEX7"/>
<dbReference type="PANTHER" id="PTHR11895">
    <property type="entry name" value="TRANSAMIDASE"/>
    <property type="match status" value="1"/>
</dbReference>
<keyword evidence="4" id="KW-1185">Reference proteome</keyword>
<evidence type="ECO:0000256" key="1">
    <source>
        <dbReference type="ARBA" id="ARBA00009199"/>
    </source>
</evidence>
<dbReference type="RefSeq" id="WP_250827125.1">
    <property type="nucleotide sequence ID" value="NZ_JAMOIL010000010.1"/>
</dbReference>
<sequence>MADVSEQLVAETETWSAVRTRAAVVDGEVTAAAVTEAALVRAGRAGHLNAISVLLAEQARAEAASRDVALAAGEAPGPLHGVPVVIKEEIDTAGQVTTFGGDGNSTPAPADAEVVRRLREAGAVILARTAMPEFGAWPFTESVSRGITRNPWNPRRTPGGSSGGTAALVAAGVVPVGMGGDGGGSIRIPSAACGLFGLKPQRGRVSTAPHEHLWWALGTAGPLARTVADSALIYDVVRGHTEVDRFRAGDVGSFVEAAEKEPGRLRIGWSTAPVTKGVKPDPAHVRAVTETAAVLAELGHDVREVDPGYPDPTLAFVPQFFAGIRSEAAGVEHPERLERRTRATVRLGAWVRPGVREWAIRRGEEVSRRANAVFEQVDVLLTPTVAHRPREVGVLDGVGPLRASLASTPSIAYAALWNVAGNPAASVPTGLGADGLPLAVQLVGPTDGEPVLLSLAAQLERARPWPLLR</sequence>
<gene>
    <name evidence="3" type="ORF">M8330_09505</name>
</gene>
<comment type="caution">
    <text evidence="3">The sequence shown here is derived from an EMBL/GenBank/DDBJ whole genome shotgun (WGS) entry which is preliminary data.</text>
</comment>
<name>A0A9X2IEX7_9ACTN</name>
<evidence type="ECO:0000313" key="3">
    <source>
        <dbReference type="EMBL" id="MCM0620528.1"/>
    </source>
</evidence>
<keyword evidence="3" id="KW-0378">Hydrolase</keyword>
<evidence type="ECO:0000259" key="2">
    <source>
        <dbReference type="Pfam" id="PF01425"/>
    </source>
</evidence>
<dbReference type="Pfam" id="PF01425">
    <property type="entry name" value="Amidase"/>
    <property type="match status" value="1"/>
</dbReference>
<dbReference type="EMBL" id="JAMOIL010000010">
    <property type="protein sequence ID" value="MCM0620528.1"/>
    <property type="molecule type" value="Genomic_DNA"/>
</dbReference>
<dbReference type="EC" id="3.5.1.4" evidence="3"/>
<dbReference type="InterPro" id="IPR036928">
    <property type="entry name" value="AS_sf"/>
</dbReference>
<dbReference type="Proteomes" id="UP001139485">
    <property type="component" value="Unassembled WGS sequence"/>
</dbReference>
<dbReference type="GO" id="GO:0004040">
    <property type="term" value="F:amidase activity"/>
    <property type="evidence" value="ECO:0007669"/>
    <property type="project" value="UniProtKB-EC"/>
</dbReference>
<dbReference type="SUPFAM" id="SSF75304">
    <property type="entry name" value="Amidase signature (AS) enzymes"/>
    <property type="match status" value="1"/>
</dbReference>
<dbReference type="InterPro" id="IPR023631">
    <property type="entry name" value="Amidase_dom"/>
</dbReference>
<accession>A0A9X2IEX7</accession>
<dbReference type="Gene3D" id="3.90.1300.10">
    <property type="entry name" value="Amidase signature (AS) domain"/>
    <property type="match status" value="1"/>
</dbReference>
<dbReference type="PROSITE" id="PS00571">
    <property type="entry name" value="AMIDASES"/>
    <property type="match status" value="1"/>
</dbReference>